<dbReference type="VEuPathDB" id="VectorBase:CPIJ001148"/>
<evidence type="ECO:0000313" key="2">
    <source>
        <dbReference type="EMBL" id="EDS28182.1"/>
    </source>
</evidence>
<keyword evidence="1" id="KW-1133">Transmembrane helix</keyword>
<dbReference type="EMBL" id="DS231825">
    <property type="protein sequence ID" value="EDS28182.1"/>
    <property type="molecule type" value="Genomic_DNA"/>
</dbReference>
<dbReference type="HOGENOM" id="CLU_586972_0_0_1"/>
<dbReference type="Proteomes" id="UP000002320">
    <property type="component" value="Unassembled WGS sequence"/>
</dbReference>
<proteinExistence type="predicted"/>
<dbReference type="EnsemblMetazoa" id="CPIJ001148-RA">
    <property type="protein sequence ID" value="CPIJ001148-PA"/>
    <property type="gene ID" value="CPIJ001148"/>
</dbReference>
<dbReference type="AlphaFoldDB" id="B0W254"/>
<sequence>MSWGRTSSSKSMINVALIEEYRSSILGTRYRDRLVVRTLRCGRSNPGSNPGHGNVLSEYIVTDGAGYPPMRWLQETSLYLNTTVNEVLHSCSSTVRDDLTDKCFMAHMVTNKVDFDLWIYSVRKIDKVLFHVLLTSMTEDLVILVPRFPINTFQLFTMPFLWPVWVTLLLLLGSLEVIKFLFPVRFKNDPVLLIVCGYERYNLHKASILEKSVLISFVFLMFLMTRAYETKILSFMVSKPATQEIRSFQDMAQSGVKLKYNPKVNPFVFEERALRDLLVESNDTLPNLDLIHAYIAERSISELKLIPMYYDPVNKMYRYSVMEQSFGMFPVVYKFSARSPLKAVFGFTLTTFIEKRAPPSLKKTPKKKKKRISGLARRHSTIGKVSKQEPVQTPMPLHRKEKIKWEINFQLLFPVSTTSSPPYPLPKRGSFQFFRGVLFPLEQAEAMHQLIAAKDAKHIFVKMKLR</sequence>
<dbReference type="VEuPathDB" id="VectorBase:CQUJHB020410"/>
<organism>
    <name type="scientific">Culex quinquefasciatus</name>
    <name type="common">Southern house mosquito</name>
    <name type="synonym">Culex pungens</name>
    <dbReference type="NCBI Taxonomy" id="7176"/>
    <lineage>
        <taxon>Eukaryota</taxon>
        <taxon>Metazoa</taxon>
        <taxon>Ecdysozoa</taxon>
        <taxon>Arthropoda</taxon>
        <taxon>Hexapoda</taxon>
        <taxon>Insecta</taxon>
        <taxon>Pterygota</taxon>
        <taxon>Neoptera</taxon>
        <taxon>Endopterygota</taxon>
        <taxon>Diptera</taxon>
        <taxon>Nematocera</taxon>
        <taxon>Culicoidea</taxon>
        <taxon>Culicidae</taxon>
        <taxon>Culicinae</taxon>
        <taxon>Culicini</taxon>
        <taxon>Culex</taxon>
        <taxon>Culex</taxon>
    </lineage>
</organism>
<dbReference type="InParanoid" id="B0W254"/>
<keyword evidence="4" id="KW-1185">Reference proteome</keyword>
<evidence type="ECO:0000313" key="3">
    <source>
        <dbReference type="EnsemblMetazoa" id="CPIJ001148-PA"/>
    </source>
</evidence>
<reference evidence="2" key="1">
    <citation type="submission" date="2007-03" db="EMBL/GenBank/DDBJ databases">
        <title>Annotation of Culex pipiens quinquefasciatus.</title>
        <authorList>
            <consortium name="The Broad Institute Genome Sequencing Platform"/>
            <person name="Atkinson P.W."/>
            <person name="Hemingway J."/>
            <person name="Christensen B.M."/>
            <person name="Higgs S."/>
            <person name="Kodira C."/>
            <person name="Hannick L."/>
            <person name="Megy K."/>
            <person name="O'Leary S."/>
            <person name="Pearson M."/>
            <person name="Haas B.J."/>
            <person name="Mauceli E."/>
            <person name="Wortman J.R."/>
            <person name="Lee N.H."/>
            <person name="Guigo R."/>
            <person name="Stanke M."/>
            <person name="Alvarado L."/>
            <person name="Amedeo P."/>
            <person name="Antoine C.H."/>
            <person name="Arensburger P."/>
            <person name="Bidwell S.L."/>
            <person name="Crawford M."/>
            <person name="Camaro F."/>
            <person name="Devon K."/>
            <person name="Engels R."/>
            <person name="Hammond M."/>
            <person name="Howarth C."/>
            <person name="Koehrsen M."/>
            <person name="Lawson D."/>
            <person name="Montgomery P."/>
            <person name="Nene V."/>
            <person name="Nusbaum C."/>
            <person name="Puiu D."/>
            <person name="Romero-Severson J."/>
            <person name="Severson D.W."/>
            <person name="Shumway M."/>
            <person name="Sisk P."/>
            <person name="Stolte C."/>
            <person name="Zeng Q."/>
            <person name="Eisenstadt E."/>
            <person name="Fraser-Liggett C."/>
            <person name="Strausberg R."/>
            <person name="Galagan J."/>
            <person name="Birren B."/>
            <person name="Collins F.H."/>
        </authorList>
    </citation>
    <scope>NUCLEOTIDE SEQUENCE [LARGE SCALE GENOMIC DNA]</scope>
    <source>
        <strain evidence="2">JHB</strain>
    </source>
</reference>
<feature type="transmembrane region" description="Helical" evidence="1">
    <location>
        <begin position="208"/>
        <end position="228"/>
    </location>
</feature>
<accession>B0W254</accession>
<feature type="transmembrane region" description="Helical" evidence="1">
    <location>
        <begin position="160"/>
        <end position="182"/>
    </location>
</feature>
<gene>
    <name evidence="3" type="primary">6032171</name>
    <name evidence="2" type="ORF">CpipJ_CPIJ001148</name>
</gene>
<dbReference type="KEGG" id="cqu:CpipJ_CPIJ001148"/>
<keyword evidence="1" id="KW-0812">Transmembrane</keyword>
<reference evidence="3" key="2">
    <citation type="submission" date="2021-02" db="UniProtKB">
        <authorList>
            <consortium name="EnsemblMetazoa"/>
        </authorList>
    </citation>
    <scope>IDENTIFICATION</scope>
    <source>
        <strain evidence="3">JHB</strain>
    </source>
</reference>
<evidence type="ECO:0000313" key="4">
    <source>
        <dbReference type="Proteomes" id="UP000002320"/>
    </source>
</evidence>
<protein>
    <submittedName>
        <fullName evidence="2 3">Uncharacterized protein</fullName>
    </submittedName>
</protein>
<keyword evidence="1" id="KW-0472">Membrane</keyword>
<feature type="transmembrane region" description="Helical" evidence="1">
    <location>
        <begin position="128"/>
        <end position="148"/>
    </location>
</feature>
<evidence type="ECO:0000256" key="1">
    <source>
        <dbReference type="SAM" id="Phobius"/>
    </source>
</evidence>
<name>B0W254_CULQU</name>